<comment type="caution">
    <text evidence="1">The sequence shown here is derived from an EMBL/GenBank/DDBJ whole genome shotgun (WGS) entry which is preliminary data.</text>
</comment>
<sequence>MIMQQFYRSMFITHLIPQKEVFHTELTSSQSGLKTVPFLQLRIMVKSIKDYHDLACNFCQILLSYQATVWLFKSS</sequence>
<gene>
    <name evidence="1" type="ORF">SDJN03_12934</name>
</gene>
<evidence type="ECO:0000313" key="1">
    <source>
        <dbReference type="EMBL" id="KAG6593458.1"/>
    </source>
</evidence>
<protein>
    <submittedName>
        <fullName evidence="1">Uncharacterized protein</fullName>
    </submittedName>
</protein>
<dbReference type="AlphaFoldDB" id="A0AAV6N6B5"/>
<name>A0AAV6N6B5_9ROSI</name>
<dbReference type="Proteomes" id="UP000685013">
    <property type="component" value="Chromosome 8"/>
</dbReference>
<organism evidence="1 2">
    <name type="scientific">Cucurbita argyrosperma subsp. sororia</name>
    <dbReference type="NCBI Taxonomy" id="37648"/>
    <lineage>
        <taxon>Eukaryota</taxon>
        <taxon>Viridiplantae</taxon>
        <taxon>Streptophyta</taxon>
        <taxon>Embryophyta</taxon>
        <taxon>Tracheophyta</taxon>
        <taxon>Spermatophyta</taxon>
        <taxon>Magnoliopsida</taxon>
        <taxon>eudicotyledons</taxon>
        <taxon>Gunneridae</taxon>
        <taxon>Pentapetalae</taxon>
        <taxon>rosids</taxon>
        <taxon>fabids</taxon>
        <taxon>Cucurbitales</taxon>
        <taxon>Cucurbitaceae</taxon>
        <taxon>Cucurbiteae</taxon>
        <taxon>Cucurbita</taxon>
    </lineage>
</organism>
<accession>A0AAV6N6B5</accession>
<feature type="non-terminal residue" evidence="1">
    <location>
        <position position="1"/>
    </location>
</feature>
<evidence type="ECO:0000313" key="2">
    <source>
        <dbReference type="Proteomes" id="UP000685013"/>
    </source>
</evidence>
<keyword evidence="2" id="KW-1185">Reference proteome</keyword>
<dbReference type="EMBL" id="JAGKQH010000008">
    <property type="protein sequence ID" value="KAG6593458.1"/>
    <property type="molecule type" value="Genomic_DNA"/>
</dbReference>
<reference evidence="1 2" key="1">
    <citation type="journal article" date="2021" name="Hortic Res">
        <title>The domestication of Cucurbita argyrosperma as revealed by the genome of its wild relative.</title>
        <authorList>
            <person name="Barrera-Redondo J."/>
            <person name="Sanchez-de la Vega G."/>
            <person name="Aguirre-Liguori J.A."/>
            <person name="Castellanos-Morales G."/>
            <person name="Gutierrez-Guerrero Y.T."/>
            <person name="Aguirre-Dugua X."/>
            <person name="Aguirre-Planter E."/>
            <person name="Tenaillon M.I."/>
            <person name="Lira-Saade R."/>
            <person name="Eguiarte L.E."/>
        </authorList>
    </citation>
    <scope>NUCLEOTIDE SEQUENCE [LARGE SCALE GENOMIC DNA]</scope>
    <source>
        <strain evidence="1">JBR-2021</strain>
    </source>
</reference>
<proteinExistence type="predicted"/>